<comment type="caution">
    <text evidence="1">The sequence shown here is derived from an EMBL/GenBank/DDBJ whole genome shotgun (WGS) entry which is preliminary data.</text>
</comment>
<proteinExistence type="predicted"/>
<protein>
    <recommendedName>
        <fullName evidence="3">Mobile element protein</fullName>
    </recommendedName>
</protein>
<dbReference type="EMBL" id="JAPJDZ010000001">
    <property type="protein sequence ID" value="MDP5134404.1"/>
    <property type="molecule type" value="Genomic_DNA"/>
</dbReference>
<reference evidence="1 2" key="1">
    <citation type="submission" date="2022-11" db="EMBL/GenBank/DDBJ databases">
        <title>Viruses from the air-sea interface of a natural surface slick.</title>
        <authorList>
            <person name="Rahlff J."/>
            <person name="Holmfeldt K."/>
        </authorList>
    </citation>
    <scope>NUCLEOTIDE SEQUENCE [LARGE SCALE GENOMIC DNA]</scope>
    <source>
        <strain evidence="1 2">SMS4</strain>
    </source>
</reference>
<organism evidence="1 2">
    <name type="scientific">Rheinheimera baltica</name>
    <dbReference type="NCBI Taxonomy" id="67576"/>
    <lineage>
        <taxon>Bacteria</taxon>
        <taxon>Pseudomonadati</taxon>
        <taxon>Pseudomonadota</taxon>
        <taxon>Gammaproteobacteria</taxon>
        <taxon>Chromatiales</taxon>
        <taxon>Chromatiaceae</taxon>
        <taxon>Rheinheimera</taxon>
    </lineage>
</organism>
<accession>A0ABT9HTF4</accession>
<keyword evidence="2" id="KW-1185">Reference proteome</keyword>
<sequence length="54" mass="5941">MKLLQSQPAATTLIESALQRIKTLTAFLCCSALPEMAVSLAEWMYYGHHQSSGI</sequence>
<evidence type="ECO:0000313" key="1">
    <source>
        <dbReference type="EMBL" id="MDP5134404.1"/>
    </source>
</evidence>
<evidence type="ECO:0008006" key="3">
    <source>
        <dbReference type="Google" id="ProtNLM"/>
    </source>
</evidence>
<gene>
    <name evidence="1" type="ORF">ORJ04_00385</name>
</gene>
<evidence type="ECO:0000313" key="2">
    <source>
        <dbReference type="Proteomes" id="UP001231109"/>
    </source>
</evidence>
<dbReference type="Proteomes" id="UP001231109">
    <property type="component" value="Unassembled WGS sequence"/>
</dbReference>
<dbReference type="RefSeq" id="WP_305973018.1">
    <property type="nucleotide sequence ID" value="NZ_JAPJDZ010000001.1"/>
</dbReference>
<name>A0ABT9HTF4_9GAMM</name>